<dbReference type="AlphaFoldDB" id="A0A9N7Z3L6"/>
<accession>A0A9N7Z3L6</accession>
<dbReference type="EMBL" id="CADEAL010004212">
    <property type="protein sequence ID" value="CAB1454393.1"/>
    <property type="molecule type" value="Genomic_DNA"/>
</dbReference>
<dbReference type="Proteomes" id="UP001153269">
    <property type="component" value="Unassembled WGS sequence"/>
</dbReference>
<keyword evidence="2" id="KW-1185">Reference proteome</keyword>
<protein>
    <submittedName>
        <fullName evidence="1">Uncharacterized protein</fullName>
    </submittedName>
</protein>
<comment type="caution">
    <text evidence="1">The sequence shown here is derived from an EMBL/GenBank/DDBJ whole genome shotgun (WGS) entry which is preliminary data.</text>
</comment>
<proteinExistence type="predicted"/>
<sequence length="77" mass="8974">MFRFLFSSLDNVTPSGLIVETHWKFIISQKNLQRVVFSRAKRQPDLKDQHSEGEGTRCRSYHSTIFLPSILILILIL</sequence>
<organism evidence="1 2">
    <name type="scientific">Pleuronectes platessa</name>
    <name type="common">European plaice</name>
    <dbReference type="NCBI Taxonomy" id="8262"/>
    <lineage>
        <taxon>Eukaryota</taxon>
        <taxon>Metazoa</taxon>
        <taxon>Chordata</taxon>
        <taxon>Craniata</taxon>
        <taxon>Vertebrata</taxon>
        <taxon>Euteleostomi</taxon>
        <taxon>Actinopterygii</taxon>
        <taxon>Neopterygii</taxon>
        <taxon>Teleostei</taxon>
        <taxon>Neoteleostei</taxon>
        <taxon>Acanthomorphata</taxon>
        <taxon>Carangaria</taxon>
        <taxon>Pleuronectiformes</taxon>
        <taxon>Pleuronectoidei</taxon>
        <taxon>Pleuronectidae</taxon>
        <taxon>Pleuronectes</taxon>
    </lineage>
</organism>
<gene>
    <name evidence="1" type="ORF">PLEPLA_LOCUS42159</name>
</gene>
<evidence type="ECO:0000313" key="1">
    <source>
        <dbReference type="EMBL" id="CAB1454393.1"/>
    </source>
</evidence>
<name>A0A9N7Z3L6_PLEPL</name>
<evidence type="ECO:0000313" key="2">
    <source>
        <dbReference type="Proteomes" id="UP001153269"/>
    </source>
</evidence>
<reference evidence="1" key="1">
    <citation type="submission" date="2020-03" db="EMBL/GenBank/DDBJ databases">
        <authorList>
            <person name="Weist P."/>
        </authorList>
    </citation>
    <scope>NUCLEOTIDE SEQUENCE</scope>
</reference>